<dbReference type="InterPro" id="IPR052715">
    <property type="entry name" value="RAYT_transposase"/>
</dbReference>
<dbReference type="NCBIfam" id="NF047646">
    <property type="entry name" value="REP_Tyr_transpos"/>
    <property type="match status" value="1"/>
</dbReference>
<comment type="caution">
    <text evidence="2">The sequence shown here is derived from an EMBL/GenBank/DDBJ whole genome shotgun (WGS) entry which is preliminary data.</text>
</comment>
<gene>
    <name evidence="2" type="ORF">P8609_00950</name>
</gene>
<dbReference type="InterPro" id="IPR002686">
    <property type="entry name" value="Transposase_17"/>
</dbReference>
<dbReference type="PANTHER" id="PTHR36966:SF1">
    <property type="entry name" value="REP-ASSOCIATED TYROSINE TRANSPOSASE"/>
    <property type="match status" value="1"/>
</dbReference>
<dbReference type="EMBL" id="JARUHG010000001">
    <property type="protein sequence ID" value="MDR0181537.1"/>
    <property type="molecule type" value="Genomic_DNA"/>
</dbReference>
<dbReference type="RefSeq" id="WP_309260726.1">
    <property type="nucleotide sequence ID" value="NZ_JARUHG010000001.1"/>
</dbReference>
<protein>
    <submittedName>
        <fullName evidence="2">Transposase</fullName>
    </submittedName>
</protein>
<reference evidence="2 3" key="1">
    <citation type="submission" date="2023-04" db="EMBL/GenBank/DDBJ databases">
        <title>Lysobacter sp. strain UC isolated from soil sample.</title>
        <authorList>
            <person name="Choksket S."/>
            <person name="Harshvardhan F."/>
            <person name="Rana R."/>
            <person name="Patil P.B."/>
            <person name="Korpole S."/>
        </authorList>
    </citation>
    <scope>NUCLEOTIDE SEQUENCE [LARGE SCALE GENOMIC DNA]</scope>
    <source>
        <strain evidence="2 3">UC</strain>
    </source>
</reference>
<dbReference type="InterPro" id="IPR036515">
    <property type="entry name" value="Transposase_17_sf"/>
</dbReference>
<keyword evidence="3" id="KW-1185">Reference proteome</keyword>
<feature type="domain" description="Transposase IS200-like" evidence="1">
    <location>
        <begin position="9"/>
        <end position="133"/>
    </location>
</feature>
<name>A0ABU1CBU5_9GAMM</name>
<evidence type="ECO:0000313" key="3">
    <source>
        <dbReference type="Proteomes" id="UP001233535"/>
    </source>
</evidence>
<dbReference type="Proteomes" id="UP001233535">
    <property type="component" value="Unassembled WGS sequence"/>
</dbReference>
<proteinExistence type="predicted"/>
<evidence type="ECO:0000259" key="1">
    <source>
        <dbReference type="SMART" id="SM01321"/>
    </source>
</evidence>
<dbReference type="Gene3D" id="3.30.70.1290">
    <property type="entry name" value="Transposase IS200-like"/>
    <property type="match status" value="1"/>
</dbReference>
<organism evidence="2 3">
    <name type="scientific">Lysobacter arvi</name>
    <dbReference type="NCBI Taxonomy" id="3038776"/>
    <lineage>
        <taxon>Bacteria</taxon>
        <taxon>Pseudomonadati</taxon>
        <taxon>Pseudomonadota</taxon>
        <taxon>Gammaproteobacteria</taxon>
        <taxon>Lysobacterales</taxon>
        <taxon>Lysobacteraceae</taxon>
        <taxon>Lysobacter</taxon>
    </lineage>
</organism>
<dbReference type="PANTHER" id="PTHR36966">
    <property type="entry name" value="REP-ASSOCIATED TYROSINE TRANSPOSASE"/>
    <property type="match status" value="1"/>
</dbReference>
<dbReference type="SMART" id="SM01321">
    <property type="entry name" value="Y1_Tnp"/>
    <property type="match status" value="1"/>
</dbReference>
<accession>A0ABU1CBU5</accession>
<sequence>MSNYRRAWSPGGTWFFTVALLNRRGNNLLVREIDLLRRVVAGVMARHPFRIHGWVVLLDHLHCVIELPHGDTDFPRRWRLIKGGFSKGLPKAEYRSAVRVRRGERGIWQRRYWEHLIRDEADYRAHMDYVHINPLKHGLVQRIADWPYSTFYSLVAEGIYPADWQMRRGLRVCRLMIDERFAPRSDGEAAQCYCALRAIEGK</sequence>
<dbReference type="SUPFAM" id="SSF143422">
    <property type="entry name" value="Transposase IS200-like"/>
    <property type="match status" value="1"/>
</dbReference>
<evidence type="ECO:0000313" key="2">
    <source>
        <dbReference type="EMBL" id="MDR0181537.1"/>
    </source>
</evidence>